<dbReference type="AlphaFoldDB" id="A0A4U5NUL0"/>
<organism evidence="1 2">
    <name type="scientific">Steinernema carpocapsae</name>
    <name type="common">Entomopathogenic nematode</name>
    <dbReference type="NCBI Taxonomy" id="34508"/>
    <lineage>
        <taxon>Eukaryota</taxon>
        <taxon>Metazoa</taxon>
        <taxon>Ecdysozoa</taxon>
        <taxon>Nematoda</taxon>
        <taxon>Chromadorea</taxon>
        <taxon>Rhabditida</taxon>
        <taxon>Tylenchina</taxon>
        <taxon>Panagrolaimomorpha</taxon>
        <taxon>Strongyloidoidea</taxon>
        <taxon>Steinernematidae</taxon>
        <taxon>Steinernema</taxon>
    </lineage>
</organism>
<name>A0A4U5NUL0_STECR</name>
<keyword evidence="2" id="KW-1185">Reference proteome</keyword>
<reference evidence="1 2" key="2">
    <citation type="journal article" date="2019" name="G3 (Bethesda)">
        <title>Hybrid Assembly of the Genome of the Entomopathogenic Nematode Steinernema carpocapsae Identifies the X-Chromosome.</title>
        <authorList>
            <person name="Serra L."/>
            <person name="Macchietto M."/>
            <person name="Macias-Munoz A."/>
            <person name="McGill C.J."/>
            <person name="Rodriguez I.M."/>
            <person name="Rodriguez B."/>
            <person name="Murad R."/>
            <person name="Mortazavi A."/>
        </authorList>
    </citation>
    <scope>NUCLEOTIDE SEQUENCE [LARGE SCALE GENOMIC DNA]</scope>
    <source>
        <strain evidence="1 2">ALL</strain>
    </source>
</reference>
<dbReference type="EMBL" id="AZBU02000003">
    <property type="protein sequence ID" value="TKR86853.1"/>
    <property type="molecule type" value="Genomic_DNA"/>
</dbReference>
<accession>A0A4U5NUL0</accession>
<dbReference type="Proteomes" id="UP000298663">
    <property type="component" value="Unassembled WGS sequence"/>
</dbReference>
<evidence type="ECO:0000313" key="1">
    <source>
        <dbReference type="EMBL" id="TKR86853.1"/>
    </source>
</evidence>
<reference evidence="1 2" key="1">
    <citation type="journal article" date="2015" name="Genome Biol.">
        <title>Comparative genomics of Steinernema reveals deeply conserved gene regulatory networks.</title>
        <authorList>
            <person name="Dillman A.R."/>
            <person name="Macchietto M."/>
            <person name="Porter C.F."/>
            <person name="Rogers A."/>
            <person name="Williams B."/>
            <person name="Antoshechkin I."/>
            <person name="Lee M.M."/>
            <person name="Goodwin Z."/>
            <person name="Lu X."/>
            <person name="Lewis E.E."/>
            <person name="Goodrich-Blair H."/>
            <person name="Stock S.P."/>
            <person name="Adams B.J."/>
            <person name="Sternberg P.W."/>
            <person name="Mortazavi A."/>
        </authorList>
    </citation>
    <scope>NUCLEOTIDE SEQUENCE [LARGE SCALE GENOMIC DNA]</scope>
    <source>
        <strain evidence="1 2">ALL</strain>
    </source>
</reference>
<proteinExistence type="predicted"/>
<evidence type="ECO:0000313" key="2">
    <source>
        <dbReference type="Proteomes" id="UP000298663"/>
    </source>
</evidence>
<sequence>MLGRWRRKKKIRLCVISEETESDERMILGLDAKGEIWDMGQLEIGPDPAKLFCGSTFLRFHQMSSHRRTQRGTFGSKSLKSKTCMILMQSSVQVFLFGYEKPEVGELELVSLDGQTPPTAKDDMNLPPNFTAACIYRQLAAAFYDRRSI</sequence>
<comment type="caution">
    <text evidence="1">The sequence shown here is derived from an EMBL/GenBank/DDBJ whole genome shotgun (WGS) entry which is preliminary data.</text>
</comment>
<protein>
    <submittedName>
        <fullName evidence="1">Uncharacterized protein</fullName>
    </submittedName>
</protein>
<gene>
    <name evidence="1" type="ORF">L596_011362</name>
</gene>